<evidence type="ECO:0000256" key="9">
    <source>
        <dbReference type="SAM" id="MobiDB-lite"/>
    </source>
</evidence>
<name>A0A6I6D1E6_9GAMM</name>
<evidence type="ECO:0000256" key="8">
    <source>
        <dbReference type="NCBIfam" id="TIGR00188"/>
    </source>
</evidence>
<sequence length="139" mass="15178">MTPAAPEAPTSGADSKEPAVIRGGRFPRSARLLSGPDYQRVMRGGNRVHTANLMLALHANPGGEPRLGLAVSRKRVRLAHERNRVKRVAREQFRLSRADLSGMDVVVLAKPGVDGLSMHELHRQMRQALNKASRKCAAS</sequence>
<evidence type="ECO:0000256" key="6">
    <source>
        <dbReference type="ARBA" id="ARBA00022884"/>
    </source>
</evidence>
<dbReference type="PROSITE" id="PS00648">
    <property type="entry name" value="RIBONUCLEASE_P"/>
    <property type="match status" value="1"/>
</dbReference>
<keyword evidence="6 7" id="KW-0694">RNA-binding</keyword>
<feature type="region of interest" description="Disordered" evidence="9">
    <location>
        <begin position="1"/>
        <end position="20"/>
    </location>
</feature>
<dbReference type="InterPro" id="IPR020539">
    <property type="entry name" value="RNase_P_CS"/>
</dbReference>
<keyword evidence="4 7" id="KW-0255">Endonuclease</keyword>
<evidence type="ECO:0000256" key="1">
    <source>
        <dbReference type="ARBA" id="ARBA00002663"/>
    </source>
</evidence>
<dbReference type="Pfam" id="PF00825">
    <property type="entry name" value="Ribonuclease_P"/>
    <property type="match status" value="1"/>
</dbReference>
<dbReference type="Gene3D" id="3.30.230.10">
    <property type="match status" value="1"/>
</dbReference>
<dbReference type="PANTHER" id="PTHR33992">
    <property type="entry name" value="RIBONUCLEASE P PROTEIN COMPONENT"/>
    <property type="match status" value="1"/>
</dbReference>
<evidence type="ECO:0000256" key="4">
    <source>
        <dbReference type="ARBA" id="ARBA00022759"/>
    </source>
</evidence>
<organism evidence="10 11">
    <name type="scientific">Guyparkeria halophila</name>
    <dbReference type="NCBI Taxonomy" id="47960"/>
    <lineage>
        <taxon>Bacteria</taxon>
        <taxon>Pseudomonadati</taxon>
        <taxon>Pseudomonadota</taxon>
        <taxon>Gammaproteobacteria</taxon>
        <taxon>Chromatiales</taxon>
        <taxon>Thioalkalibacteraceae</taxon>
        <taxon>Guyparkeria</taxon>
    </lineage>
</organism>
<dbReference type="Proteomes" id="UP000427716">
    <property type="component" value="Chromosome"/>
</dbReference>
<dbReference type="GO" id="GO:0042781">
    <property type="term" value="F:3'-tRNA processing endoribonuclease activity"/>
    <property type="evidence" value="ECO:0007669"/>
    <property type="project" value="TreeGrafter"/>
</dbReference>
<dbReference type="AlphaFoldDB" id="A0A6I6D1E6"/>
<dbReference type="KEGG" id="ghl:GM160_11780"/>
<gene>
    <name evidence="7 10" type="primary">rnpA</name>
    <name evidence="10" type="ORF">GM160_11780</name>
</gene>
<dbReference type="InterPro" id="IPR020568">
    <property type="entry name" value="Ribosomal_Su5_D2-typ_SF"/>
</dbReference>
<dbReference type="GO" id="GO:0004526">
    <property type="term" value="F:ribonuclease P activity"/>
    <property type="evidence" value="ECO:0007669"/>
    <property type="project" value="UniProtKB-UniRule"/>
</dbReference>
<keyword evidence="3 7" id="KW-0540">Nuclease</keyword>
<evidence type="ECO:0000256" key="5">
    <source>
        <dbReference type="ARBA" id="ARBA00022801"/>
    </source>
</evidence>
<dbReference type="GO" id="GO:0000049">
    <property type="term" value="F:tRNA binding"/>
    <property type="evidence" value="ECO:0007669"/>
    <property type="project" value="UniProtKB-UniRule"/>
</dbReference>
<dbReference type="EC" id="3.1.26.5" evidence="7 8"/>
<evidence type="ECO:0000313" key="11">
    <source>
        <dbReference type="Proteomes" id="UP000427716"/>
    </source>
</evidence>
<evidence type="ECO:0000256" key="3">
    <source>
        <dbReference type="ARBA" id="ARBA00022722"/>
    </source>
</evidence>
<evidence type="ECO:0000256" key="2">
    <source>
        <dbReference type="ARBA" id="ARBA00022694"/>
    </source>
</evidence>
<dbReference type="HAMAP" id="MF_00227">
    <property type="entry name" value="RNase_P"/>
    <property type="match status" value="1"/>
</dbReference>
<dbReference type="InterPro" id="IPR014721">
    <property type="entry name" value="Ribsml_uS5_D2-typ_fold_subgr"/>
</dbReference>
<dbReference type="SUPFAM" id="SSF54211">
    <property type="entry name" value="Ribosomal protein S5 domain 2-like"/>
    <property type="match status" value="1"/>
</dbReference>
<protein>
    <recommendedName>
        <fullName evidence="7 8">Ribonuclease P protein component</fullName>
        <shortName evidence="7">RNase P protein</shortName>
        <shortName evidence="7">RNaseP protein</shortName>
        <ecNumber evidence="7 8">3.1.26.5</ecNumber>
    </recommendedName>
    <alternativeName>
        <fullName evidence="7">Protein C5</fullName>
    </alternativeName>
</protein>
<comment type="subunit">
    <text evidence="7">Consists of a catalytic RNA component (M1 or rnpB) and a protein subunit.</text>
</comment>
<keyword evidence="2 7" id="KW-0819">tRNA processing</keyword>
<reference evidence="10 11" key="1">
    <citation type="submission" date="2019-11" db="EMBL/GenBank/DDBJ databases">
        <authorList>
            <person name="Zhang J."/>
            <person name="Sun C."/>
        </authorList>
    </citation>
    <scope>NUCLEOTIDE SEQUENCE [LARGE SCALE GENOMIC DNA]</scope>
    <source>
        <strain evidence="11">sp2</strain>
    </source>
</reference>
<proteinExistence type="inferred from homology"/>
<comment type="similarity">
    <text evidence="7">Belongs to the RnpA family.</text>
</comment>
<dbReference type="NCBIfam" id="TIGR00188">
    <property type="entry name" value="rnpA"/>
    <property type="match status" value="1"/>
</dbReference>
<evidence type="ECO:0000256" key="7">
    <source>
        <dbReference type="HAMAP-Rule" id="MF_00227"/>
    </source>
</evidence>
<dbReference type="PANTHER" id="PTHR33992:SF1">
    <property type="entry name" value="RIBONUCLEASE P PROTEIN COMPONENT"/>
    <property type="match status" value="1"/>
</dbReference>
<dbReference type="GO" id="GO:0030677">
    <property type="term" value="C:ribonuclease P complex"/>
    <property type="evidence" value="ECO:0007669"/>
    <property type="project" value="TreeGrafter"/>
</dbReference>
<dbReference type="InterPro" id="IPR000100">
    <property type="entry name" value="RNase_P"/>
</dbReference>
<keyword evidence="11" id="KW-1185">Reference proteome</keyword>
<dbReference type="GO" id="GO:0001682">
    <property type="term" value="P:tRNA 5'-leader removal"/>
    <property type="evidence" value="ECO:0007669"/>
    <property type="project" value="UniProtKB-UniRule"/>
</dbReference>
<comment type="function">
    <text evidence="1 7">RNaseP catalyzes the removal of the 5'-leader sequence from pre-tRNA to produce the mature 5'-terminus. It can also cleave other RNA substrates such as 4.5S RNA. The protein component plays an auxiliary but essential role in vivo by binding to the 5'-leader sequence and broadening the substrate specificity of the ribozyme.</text>
</comment>
<accession>A0A6I6D1E6</accession>
<dbReference type="RefSeq" id="WP_156575278.1">
    <property type="nucleotide sequence ID" value="NZ_CP046415.1"/>
</dbReference>
<keyword evidence="5 7" id="KW-0378">Hydrolase</keyword>
<evidence type="ECO:0000313" key="10">
    <source>
        <dbReference type="EMBL" id="QGT79500.1"/>
    </source>
</evidence>
<comment type="catalytic activity">
    <reaction evidence="7">
        <text>Endonucleolytic cleavage of RNA, removing 5'-extranucleotides from tRNA precursor.</text>
        <dbReference type="EC" id="3.1.26.5"/>
    </reaction>
</comment>
<dbReference type="EMBL" id="CP046415">
    <property type="protein sequence ID" value="QGT79500.1"/>
    <property type="molecule type" value="Genomic_DNA"/>
</dbReference>